<dbReference type="STRING" id="207559.Dde_2359"/>
<dbReference type="Gene3D" id="3.90.1210.10">
    <property type="entry name" value="Antifreeze-like/N-acetylneuraminic acid synthase C-terminal domain"/>
    <property type="match status" value="1"/>
</dbReference>
<dbReference type="InterPro" id="IPR031571">
    <property type="entry name" value="RcpC_dom"/>
</dbReference>
<gene>
    <name evidence="2" type="ordered locus">Dde_2359</name>
</gene>
<dbReference type="Pfam" id="PF08666">
    <property type="entry name" value="SAF"/>
    <property type="match status" value="1"/>
</dbReference>
<dbReference type="HOGENOM" id="CLU_057068_4_0_7"/>
<dbReference type="RefSeq" id="WP_011368232.1">
    <property type="nucleotide sequence ID" value="NC_007519.1"/>
</dbReference>
<feature type="domain" description="SAF" evidence="1">
    <location>
        <begin position="42"/>
        <end position="104"/>
    </location>
</feature>
<dbReference type="AlphaFoldDB" id="Q30YU0"/>
<evidence type="ECO:0000313" key="2">
    <source>
        <dbReference type="EMBL" id="ABB39156.1"/>
    </source>
</evidence>
<protein>
    <submittedName>
        <fullName evidence="2">Flp pilus assembly protein CpaB</fullName>
    </submittedName>
</protein>
<dbReference type="eggNOG" id="COG3745">
    <property type="taxonomic scope" value="Bacteria"/>
</dbReference>
<organism evidence="2 3">
    <name type="scientific">Oleidesulfovibrio alaskensis (strain ATCC BAA-1058 / DSM 17464 / G20)</name>
    <name type="common">Desulfovibrio alaskensis</name>
    <dbReference type="NCBI Taxonomy" id="207559"/>
    <lineage>
        <taxon>Bacteria</taxon>
        <taxon>Pseudomonadati</taxon>
        <taxon>Thermodesulfobacteriota</taxon>
        <taxon>Desulfovibrionia</taxon>
        <taxon>Desulfovibrionales</taxon>
        <taxon>Desulfovibrionaceae</taxon>
        <taxon>Oleidesulfovibrio</taxon>
    </lineage>
</organism>
<name>Q30YU0_OLEA2</name>
<dbReference type="InterPro" id="IPR017592">
    <property type="entry name" value="Pilus_assmbl_Flp-typ_CpaB"/>
</dbReference>
<evidence type="ECO:0000313" key="3">
    <source>
        <dbReference type="Proteomes" id="UP000002710"/>
    </source>
</evidence>
<reference evidence="2 3" key="1">
    <citation type="journal article" date="2011" name="J. Bacteriol.">
        <title>Complete genome sequence and updated annotation of Desulfovibrio alaskensis G20.</title>
        <authorList>
            <person name="Hauser L.J."/>
            <person name="Land M.L."/>
            <person name="Brown S.D."/>
            <person name="Larimer F."/>
            <person name="Keller K.L."/>
            <person name="Rapp-Giles B.J."/>
            <person name="Price M.N."/>
            <person name="Lin M."/>
            <person name="Bruce D.C."/>
            <person name="Detter J.C."/>
            <person name="Tapia R."/>
            <person name="Han C.S."/>
            <person name="Goodwin L.A."/>
            <person name="Cheng J.F."/>
            <person name="Pitluck S."/>
            <person name="Copeland A."/>
            <person name="Lucas S."/>
            <person name="Nolan M."/>
            <person name="Lapidus A.L."/>
            <person name="Palumbo A.V."/>
            <person name="Wall J.D."/>
        </authorList>
    </citation>
    <scope>NUCLEOTIDE SEQUENCE [LARGE SCALE GENOMIC DNA]</scope>
    <source>
        <strain evidence="3">ATCC BAA 1058 / DSM 17464 / G20</strain>
    </source>
</reference>
<dbReference type="Pfam" id="PF16976">
    <property type="entry name" value="RcpC"/>
    <property type="match status" value="1"/>
</dbReference>
<proteinExistence type="predicted"/>
<sequence>MKKSSLIQIAVALVLALGAGALVFRMMQAPARTAQPPKVASVMLAVAAADMTKGTRIRAEQITMAEFLLQTAPAGAFSSADELTGRVLASAVTAGEPITPARLVEDTVRYGGVSTMISPGKRAVAVKGNNVLGMAGFIRPGNHVDVLVTIDDNRRPQDKAVTKTVLENIRVLATGTELEQQGDDTATSPVDIYTLEMLPREVEVLSLAASRGEVHFSLRNPADTDSVKTAGTDVPHALSMLRPAAAPASKARAAASVEVISGTQRSTLRFRQ</sequence>
<accession>Q30YU0</accession>
<dbReference type="NCBIfam" id="TIGR03177">
    <property type="entry name" value="pilus_cpaB"/>
    <property type="match status" value="1"/>
</dbReference>
<dbReference type="KEGG" id="dde:Dde_2359"/>
<keyword evidence="3" id="KW-1185">Reference proteome</keyword>
<dbReference type="EMBL" id="CP000112">
    <property type="protein sequence ID" value="ABB39156.1"/>
    <property type="molecule type" value="Genomic_DNA"/>
</dbReference>
<dbReference type="SMART" id="SM00858">
    <property type="entry name" value="SAF"/>
    <property type="match status" value="1"/>
</dbReference>
<dbReference type="InterPro" id="IPR013974">
    <property type="entry name" value="SAF"/>
</dbReference>
<evidence type="ECO:0000259" key="1">
    <source>
        <dbReference type="SMART" id="SM00858"/>
    </source>
</evidence>
<dbReference type="CDD" id="cd11614">
    <property type="entry name" value="SAF_CpaB_FlgA_like"/>
    <property type="match status" value="1"/>
</dbReference>
<dbReference type="Proteomes" id="UP000002710">
    <property type="component" value="Chromosome"/>
</dbReference>